<feature type="domain" description="Ribosomal RNA large subunit methyltransferase K/L-like methyltransferase" evidence="11">
    <location>
        <begin position="181"/>
        <end position="298"/>
    </location>
</feature>
<evidence type="ECO:0000259" key="12">
    <source>
        <dbReference type="Pfam" id="PF25904"/>
    </source>
</evidence>
<keyword evidence="6 10" id="KW-0949">S-adenosyl-L-methionine</keyword>
<dbReference type="InterPro" id="IPR029063">
    <property type="entry name" value="SAM-dependent_MTases_sf"/>
</dbReference>
<dbReference type="GO" id="GO:0008033">
    <property type="term" value="P:tRNA processing"/>
    <property type="evidence" value="ECO:0007669"/>
    <property type="project" value="UniProtKB-UniRule"/>
</dbReference>
<dbReference type="PROSITE" id="PS00092">
    <property type="entry name" value="N6_MTASE"/>
    <property type="match status" value="1"/>
</dbReference>
<dbReference type="InterPro" id="IPR059073">
    <property type="entry name" value="TRMT11_N"/>
</dbReference>
<evidence type="ECO:0000313" key="14">
    <source>
        <dbReference type="Proteomes" id="UP001187682"/>
    </source>
</evidence>
<gene>
    <name evidence="13" type="ORF">DNG_06810</name>
</gene>
<dbReference type="GO" id="GO:0032259">
    <property type="term" value="P:methylation"/>
    <property type="evidence" value="ECO:0007669"/>
    <property type="project" value="UniProtKB-UniRule"/>
</dbReference>
<keyword evidence="8 10" id="KW-0694">RNA-binding</keyword>
<evidence type="ECO:0000256" key="2">
    <source>
        <dbReference type="ARBA" id="ARBA00022490"/>
    </source>
</evidence>
<evidence type="ECO:0000256" key="7">
    <source>
        <dbReference type="ARBA" id="ARBA00022694"/>
    </source>
</evidence>
<dbReference type="Pfam" id="PF25904">
    <property type="entry name" value="Tmrp11_N"/>
    <property type="match status" value="1"/>
</dbReference>
<dbReference type="EMBL" id="ONZQ02000009">
    <property type="protein sequence ID" value="SPO04127.1"/>
    <property type="molecule type" value="Genomic_DNA"/>
</dbReference>
<protein>
    <recommendedName>
        <fullName evidence="9">tRNA (guanine(10)-N(2))-methyltransferase</fullName>
        <ecNumber evidence="9">2.1.1.214</ecNumber>
    </recommendedName>
</protein>
<dbReference type="AlphaFoldDB" id="A0AAE8SXN4"/>
<keyword evidence="7 10" id="KW-0819">tRNA processing</keyword>
<organism evidence="13 14">
    <name type="scientific">Cephalotrichum gorgonifer</name>
    <dbReference type="NCBI Taxonomy" id="2041049"/>
    <lineage>
        <taxon>Eukaryota</taxon>
        <taxon>Fungi</taxon>
        <taxon>Dikarya</taxon>
        <taxon>Ascomycota</taxon>
        <taxon>Pezizomycotina</taxon>
        <taxon>Sordariomycetes</taxon>
        <taxon>Hypocreomycetidae</taxon>
        <taxon>Microascales</taxon>
        <taxon>Microascaceae</taxon>
        <taxon>Cephalotrichum</taxon>
    </lineage>
</organism>
<dbReference type="PANTHER" id="PTHR13370:SF3">
    <property type="entry name" value="TRNA (GUANINE(10)-N2)-METHYLTRANSFERASE HOMOLOG"/>
    <property type="match status" value="1"/>
</dbReference>
<dbReference type="EC" id="2.1.1.214" evidence="9"/>
<sequence length="449" mass="49007">MDFLIRFTQSHETFRLPEIQALAALEGIELIVKDYQTDSPFCLVTLPSPAAARRLVARAILVQSIYEHWATATTLPALRSAVRSSPQASRPEYATCSFKFTFDSFQATRPHADKIAIIDSFSFLPFSGPIAMRDPDAEFAILEEWALGSTLLGVTEPARVHFGRLVGAGARELSGVYNLKKRKYISTTSMDSELALVTANLALAAPGKLFYDPFVGTGSFPVACAHFGALAFGSDIDGRSIRGGAKGGVKANFEQYGLGHLLGGMFAADLTNTPLRVGGGRRLWDGIVCDPPYGVREGLKVLGSRDPKEGDEAVRREKSYLPDYIPPKKPYSFLAMLDDILAFAADSLVDGGRLAFWMPTSNEEAEEIRPPTHPRLEIVAVCSQDFNKWSRKLIAYRRIPDAEVDQDAERAWVAAQADKGKGGAGADGTTANELNPFRKMYFTKPASQS</sequence>
<evidence type="ECO:0000259" key="11">
    <source>
        <dbReference type="Pfam" id="PF01170"/>
    </source>
</evidence>
<dbReference type="PIRSF" id="PIRSF017259">
    <property type="entry name" value="tRNA_mtfrase_TRM11"/>
    <property type="match status" value="1"/>
</dbReference>
<evidence type="ECO:0000256" key="4">
    <source>
        <dbReference type="ARBA" id="ARBA00022603"/>
    </source>
</evidence>
<dbReference type="Pfam" id="PF01170">
    <property type="entry name" value="UPF0020"/>
    <property type="match status" value="1"/>
</dbReference>
<keyword evidence="4 10" id="KW-0489">Methyltransferase</keyword>
<evidence type="ECO:0000256" key="8">
    <source>
        <dbReference type="ARBA" id="ARBA00022884"/>
    </source>
</evidence>
<dbReference type="InterPro" id="IPR000241">
    <property type="entry name" value="RlmKL-like_Mtase"/>
</dbReference>
<comment type="subcellular location">
    <subcellularLocation>
        <location evidence="1">Cytoplasm</location>
    </subcellularLocation>
</comment>
<proteinExistence type="inferred from homology"/>
<dbReference type="InterPro" id="IPR016691">
    <property type="entry name" value="TRMT11"/>
</dbReference>
<evidence type="ECO:0000256" key="3">
    <source>
        <dbReference type="ARBA" id="ARBA00022555"/>
    </source>
</evidence>
<keyword evidence="14" id="KW-1185">Reference proteome</keyword>
<dbReference type="PANTHER" id="PTHR13370">
    <property type="entry name" value="RNA METHYLASE-RELATED"/>
    <property type="match status" value="1"/>
</dbReference>
<keyword evidence="3 10" id="KW-0820">tRNA-binding</keyword>
<evidence type="ECO:0000256" key="9">
    <source>
        <dbReference type="ARBA" id="ARBA00066937"/>
    </source>
</evidence>
<dbReference type="GO" id="GO:0005737">
    <property type="term" value="C:cytoplasm"/>
    <property type="evidence" value="ECO:0007669"/>
    <property type="project" value="UniProtKB-SubCell"/>
</dbReference>
<evidence type="ECO:0000313" key="13">
    <source>
        <dbReference type="EMBL" id="SPO04127.1"/>
    </source>
</evidence>
<dbReference type="GO" id="GO:0160102">
    <property type="term" value="F:tRNA (guanine(10)-N2)-methyltransferase activity"/>
    <property type="evidence" value="ECO:0007669"/>
    <property type="project" value="UniProtKB-EC"/>
</dbReference>
<dbReference type="GO" id="GO:0000049">
    <property type="term" value="F:tRNA binding"/>
    <property type="evidence" value="ECO:0007669"/>
    <property type="project" value="UniProtKB-UniRule"/>
</dbReference>
<comment type="caution">
    <text evidence="13">The sequence shown here is derived from an EMBL/GenBank/DDBJ whole genome shotgun (WGS) entry which is preliminary data.</text>
</comment>
<accession>A0AAE8SXN4</accession>
<evidence type="ECO:0000256" key="6">
    <source>
        <dbReference type="ARBA" id="ARBA00022691"/>
    </source>
</evidence>
<feature type="domain" description="tRNA (guanine(10)-N(2))-methyltransferase TRMT11 N-terminal" evidence="12">
    <location>
        <begin position="1"/>
        <end position="171"/>
    </location>
</feature>
<evidence type="ECO:0000256" key="10">
    <source>
        <dbReference type="PROSITE-ProRule" id="PRU00959"/>
    </source>
</evidence>
<evidence type="ECO:0000256" key="1">
    <source>
        <dbReference type="ARBA" id="ARBA00004496"/>
    </source>
</evidence>
<dbReference type="InterPro" id="IPR002052">
    <property type="entry name" value="DNA_methylase_N6_adenine_CS"/>
</dbReference>
<evidence type="ECO:0000256" key="5">
    <source>
        <dbReference type="ARBA" id="ARBA00022679"/>
    </source>
</evidence>
<keyword evidence="2" id="KW-0963">Cytoplasm</keyword>
<dbReference type="Gene3D" id="3.40.50.150">
    <property type="entry name" value="Vaccinia Virus protein VP39"/>
    <property type="match status" value="1"/>
</dbReference>
<dbReference type="GO" id="GO:0043527">
    <property type="term" value="C:tRNA methyltransferase complex"/>
    <property type="evidence" value="ECO:0007669"/>
    <property type="project" value="UniProtKB-ARBA"/>
</dbReference>
<comment type="similarity">
    <text evidence="10">Belongs to the class I-like SAM-binding methyltransferase superfamily. TRM11 methyltransferase family.</text>
</comment>
<dbReference type="Proteomes" id="UP001187682">
    <property type="component" value="Unassembled WGS sequence"/>
</dbReference>
<dbReference type="SUPFAM" id="SSF53335">
    <property type="entry name" value="S-adenosyl-L-methionine-dependent methyltransferases"/>
    <property type="match status" value="1"/>
</dbReference>
<name>A0AAE8SXN4_9PEZI</name>
<reference evidence="13" key="1">
    <citation type="submission" date="2018-03" db="EMBL/GenBank/DDBJ databases">
        <authorList>
            <person name="Guldener U."/>
        </authorList>
    </citation>
    <scope>NUCLEOTIDE SEQUENCE</scope>
</reference>
<keyword evidence="5 10" id="KW-0808">Transferase</keyword>
<dbReference type="PROSITE" id="PS51627">
    <property type="entry name" value="SAM_MT_TRM11"/>
    <property type="match status" value="1"/>
</dbReference>